<dbReference type="GO" id="GO:0009279">
    <property type="term" value="C:cell outer membrane"/>
    <property type="evidence" value="ECO:0007669"/>
    <property type="project" value="UniProtKB-SubCell"/>
</dbReference>
<keyword evidence="14" id="KW-1185">Reference proteome</keyword>
<evidence type="ECO:0000256" key="7">
    <source>
        <dbReference type="ARBA" id="ARBA00023065"/>
    </source>
</evidence>
<name>A0A4P7CZ79_9BURK</name>
<evidence type="ECO:0000256" key="3">
    <source>
        <dbReference type="ARBA" id="ARBA00022448"/>
    </source>
</evidence>
<reference evidence="13 14" key="1">
    <citation type="submission" date="2019-03" db="EMBL/GenBank/DDBJ databases">
        <title>Paraburkholderia sp. 7MH5, isolated from subtropical forest soil.</title>
        <authorList>
            <person name="Gao Z.-H."/>
            <person name="Qiu L.-H."/>
        </authorList>
    </citation>
    <scope>NUCLEOTIDE SEQUENCE [LARGE SCALE GENOMIC DNA]</scope>
    <source>
        <strain evidence="13 14">7MH5</strain>
    </source>
</reference>
<evidence type="ECO:0000256" key="2">
    <source>
        <dbReference type="ARBA" id="ARBA00011233"/>
    </source>
</evidence>
<dbReference type="Pfam" id="PF13609">
    <property type="entry name" value="Porin_4"/>
    <property type="match status" value="1"/>
</dbReference>
<keyword evidence="8" id="KW-0626">Porin</keyword>
<evidence type="ECO:0000256" key="10">
    <source>
        <dbReference type="ARBA" id="ARBA00023237"/>
    </source>
</evidence>
<keyword evidence="7" id="KW-0406">Ion transport</keyword>
<evidence type="ECO:0000259" key="12">
    <source>
        <dbReference type="Pfam" id="PF13609"/>
    </source>
</evidence>
<dbReference type="PRINTS" id="PR00182">
    <property type="entry name" value="ECOLNEIPORIN"/>
</dbReference>
<organism evidence="13 14">
    <name type="scientific">Paraburkholderia pallida</name>
    <dbReference type="NCBI Taxonomy" id="2547399"/>
    <lineage>
        <taxon>Bacteria</taxon>
        <taxon>Pseudomonadati</taxon>
        <taxon>Pseudomonadota</taxon>
        <taxon>Betaproteobacteria</taxon>
        <taxon>Burkholderiales</taxon>
        <taxon>Burkholderiaceae</taxon>
        <taxon>Paraburkholderia</taxon>
    </lineage>
</organism>
<evidence type="ECO:0000256" key="4">
    <source>
        <dbReference type="ARBA" id="ARBA00022452"/>
    </source>
</evidence>
<accession>A0A4P7CZ79</accession>
<dbReference type="KEGG" id="ppai:E1956_31155"/>
<protein>
    <submittedName>
        <fullName evidence="13">Porin</fullName>
    </submittedName>
</protein>
<evidence type="ECO:0000313" key="14">
    <source>
        <dbReference type="Proteomes" id="UP000295727"/>
    </source>
</evidence>
<dbReference type="InterPro" id="IPR023614">
    <property type="entry name" value="Porin_dom_sf"/>
</dbReference>
<dbReference type="GO" id="GO:0034220">
    <property type="term" value="P:monoatomic ion transmembrane transport"/>
    <property type="evidence" value="ECO:0007669"/>
    <property type="project" value="InterPro"/>
</dbReference>
<gene>
    <name evidence="13" type="ORF">E1956_31155</name>
</gene>
<evidence type="ECO:0000256" key="5">
    <source>
        <dbReference type="ARBA" id="ARBA00022692"/>
    </source>
</evidence>
<keyword evidence="5" id="KW-0812">Transmembrane</keyword>
<keyword evidence="10" id="KW-0998">Cell outer membrane</keyword>
<dbReference type="Gene3D" id="2.40.160.10">
    <property type="entry name" value="Porin"/>
    <property type="match status" value="1"/>
</dbReference>
<dbReference type="SUPFAM" id="SSF56935">
    <property type="entry name" value="Porins"/>
    <property type="match status" value="1"/>
</dbReference>
<dbReference type="EMBL" id="CP038150">
    <property type="protein sequence ID" value="QBR01626.1"/>
    <property type="molecule type" value="Genomic_DNA"/>
</dbReference>
<evidence type="ECO:0000313" key="13">
    <source>
        <dbReference type="EMBL" id="QBR01626.1"/>
    </source>
</evidence>
<keyword evidence="4" id="KW-1134">Transmembrane beta strand</keyword>
<dbReference type="PANTHER" id="PTHR34501:SF9">
    <property type="entry name" value="MAJOR OUTER MEMBRANE PROTEIN P.IA"/>
    <property type="match status" value="1"/>
</dbReference>
<evidence type="ECO:0000256" key="1">
    <source>
        <dbReference type="ARBA" id="ARBA00004571"/>
    </source>
</evidence>
<evidence type="ECO:0000256" key="9">
    <source>
        <dbReference type="ARBA" id="ARBA00023136"/>
    </source>
</evidence>
<dbReference type="GO" id="GO:0015288">
    <property type="term" value="F:porin activity"/>
    <property type="evidence" value="ECO:0007669"/>
    <property type="project" value="UniProtKB-KW"/>
</dbReference>
<dbReference type="PANTHER" id="PTHR34501">
    <property type="entry name" value="PROTEIN YDDL-RELATED"/>
    <property type="match status" value="1"/>
</dbReference>
<evidence type="ECO:0000256" key="8">
    <source>
        <dbReference type="ARBA" id="ARBA00023114"/>
    </source>
</evidence>
<keyword evidence="9" id="KW-0472">Membrane</keyword>
<dbReference type="CDD" id="cd00342">
    <property type="entry name" value="gram_neg_porins"/>
    <property type="match status" value="1"/>
</dbReference>
<keyword evidence="3" id="KW-0813">Transport</keyword>
<proteinExistence type="predicted"/>
<dbReference type="GO" id="GO:0046930">
    <property type="term" value="C:pore complex"/>
    <property type="evidence" value="ECO:0007669"/>
    <property type="project" value="UniProtKB-KW"/>
</dbReference>
<feature type="chain" id="PRO_5020876506" evidence="11">
    <location>
        <begin position="43"/>
        <end position="377"/>
    </location>
</feature>
<dbReference type="Proteomes" id="UP000295727">
    <property type="component" value="Chromosome 3"/>
</dbReference>
<dbReference type="AlphaFoldDB" id="A0A4P7CZ79"/>
<dbReference type="OrthoDB" id="5289162at2"/>
<sequence length="377" mass="39427">MRNKNTNNTETIIVLKLNRINRTHCSQALVALALLYAAQSHAQSNVSLYGVLDAGLLYASHYPNAHGANAGPLYAFNDSGVSASSFGMQGIEDLGGGMKLKFKLESGFSTGTGALANSNKNEFGRQAYVALENGYGTVAAGLQYSPFLLSVISTDPRGNSYFFGSSETLYVDNVAVTGMFNSNAITYTSPKVGGFSGSAMMALGGEAGDFAAGRQYAVRLSYDAAFVHLDAAMYNGDSGGTAASTPVPSTVAFAGRTLGAKFYLGSLALGVAYSLYKVAGGFSSQVYGTGLSYDVNSFWNLNAGTWYTRNGNNSADHSILAAVGTSYSLSKRTALYAQVGFVNNHGKMTTGFIAGPALPHEVAGSTTAVNIGIRHRF</sequence>
<keyword evidence="6 11" id="KW-0732">Signal</keyword>
<dbReference type="InterPro" id="IPR001702">
    <property type="entry name" value="Porin_Gram-ve"/>
</dbReference>
<feature type="signal peptide" evidence="11">
    <location>
        <begin position="1"/>
        <end position="42"/>
    </location>
</feature>
<evidence type="ECO:0000256" key="6">
    <source>
        <dbReference type="ARBA" id="ARBA00022729"/>
    </source>
</evidence>
<comment type="subunit">
    <text evidence="2">Homotrimer.</text>
</comment>
<evidence type="ECO:0000256" key="11">
    <source>
        <dbReference type="SAM" id="SignalP"/>
    </source>
</evidence>
<feature type="domain" description="Porin" evidence="12">
    <location>
        <begin position="28"/>
        <end position="346"/>
    </location>
</feature>
<comment type="subcellular location">
    <subcellularLocation>
        <location evidence="1">Cell outer membrane</location>
        <topology evidence="1">Multi-pass membrane protein</topology>
    </subcellularLocation>
</comment>
<dbReference type="InterPro" id="IPR050298">
    <property type="entry name" value="Gram-neg_bact_OMP"/>
</dbReference>
<dbReference type="InterPro" id="IPR033900">
    <property type="entry name" value="Gram_neg_porin_domain"/>
</dbReference>